<keyword evidence="4" id="KW-1185">Reference proteome</keyword>
<keyword evidence="2" id="KW-1133">Transmembrane helix</keyword>
<dbReference type="Proteomes" id="UP000094527">
    <property type="component" value="Unassembled WGS sequence"/>
</dbReference>
<evidence type="ECO:0000256" key="2">
    <source>
        <dbReference type="SAM" id="Phobius"/>
    </source>
</evidence>
<organism evidence="3 4">
    <name type="scientific">Orchesella cincta</name>
    <name type="common">Springtail</name>
    <name type="synonym">Podura cincta</name>
    <dbReference type="NCBI Taxonomy" id="48709"/>
    <lineage>
        <taxon>Eukaryota</taxon>
        <taxon>Metazoa</taxon>
        <taxon>Ecdysozoa</taxon>
        <taxon>Arthropoda</taxon>
        <taxon>Hexapoda</taxon>
        <taxon>Collembola</taxon>
        <taxon>Entomobryomorpha</taxon>
        <taxon>Entomobryoidea</taxon>
        <taxon>Orchesellidae</taxon>
        <taxon>Orchesellinae</taxon>
        <taxon>Orchesella</taxon>
    </lineage>
</organism>
<gene>
    <name evidence="3" type="ORF">Ocin01_14041</name>
</gene>
<proteinExistence type="predicted"/>
<evidence type="ECO:0000313" key="3">
    <source>
        <dbReference type="EMBL" id="ODM92643.1"/>
    </source>
</evidence>
<dbReference type="OrthoDB" id="6430003at2759"/>
<dbReference type="AlphaFoldDB" id="A0A1D2MI49"/>
<reference evidence="3 4" key="1">
    <citation type="journal article" date="2016" name="Genome Biol. Evol.">
        <title>Gene Family Evolution Reflects Adaptation to Soil Environmental Stressors in the Genome of the Collembolan Orchesella cincta.</title>
        <authorList>
            <person name="Faddeeva-Vakhrusheva A."/>
            <person name="Derks M.F."/>
            <person name="Anvar S.Y."/>
            <person name="Agamennone V."/>
            <person name="Suring W."/>
            <person name="Smit S."/>
            <person name="van Straalen N.M."/>
            <person name="Roelofs D."/>
        </authorList>
    </citation>
    <scope>NUCLEOTIDE SEQUENCE [LARGE SCALE GENOMIC DNA]</scope>
    <source>
        <tissue evidence="3">Mixed pool</tissue>
    </source>
</reference>
<evidence type="ECO:0000313" key="4">
    <source>
        <dbReference type="Proteomes" id="UP000094527"/>
    </source>
</evidence>
<feature type="transmembrane region" description="Helical" evidence="2">
    <location>
        <begin position="34"/>
        <end position="56"/>
    </location>
</feature>
<feature type="region of interest" description="Disordered" evidence="1">
    <location>
        <begin position="64"/>
        <end position="89"/>
    </location>
</feature>
<name>A0A1D2MI49_ORCCI</name>
<keyword evidence="2" id="KW-0812">Transmembrane</keyword>
<comment type="caution">
    <text evidence="3">The sequence shown here is derived from an EMBL/GenBank/DDBJ whole genome shotgun (WGS) entry which is preliminary data.</text>
</comment>
<evidence type="ECO:0000256" key="1">
    <source>
        <dbReference type="SAM" id="MobiDB-lite"/>
    </source>
</evidence>
<accession>A0A1D2MI49</accession>
<dbReference type="EMBL" id="LJIJ01001180">
    <property type="protein sequence ID" value="ODM92643.1"/>
    <property type="molecule type" value="Genomic_DNA"/>
</dbReference>
<keyword evidence="2" id="KW-0472">Membrane</keyword>
<sequence>MDVGDSMRSSFVFDHPYQGPIQVHYNPPDGEFNIWMYAMIGVGSAFIIFVIASIYLMCKSPAGGDHTPLRRHPTKTTRDRTPLPSKDHL</sequence>
<feature type="compositionally biased region" description="Basic and acidic residues" evidence="1">
    <location>
        <begin position="76"/>
        <end position="89"/>
    </location>
</feature>
<protein>
    <submittedName>
        <fullName evidence="3">Thrombospondin type-1 domain-containing protein 7B</fullName>
    </submittedName>
</protein>